<feature type="compositionally biased region" description="Basic and acidic residues" evidence="1">
    <location>
        <begin position="280"/>
        <end position="294"/>
    </location>
</feature>
<comment type="caution">
    <text evidence="2">The sequence shown here is derived from an EMBL/GenBank/DDBJ whole genome shotgun (WGS) entry which is preliminary data.</text>
</comment>
<gene>
    <name evidence="2" type="ORF">CCMA1212_007280</name>
</gene>
<feature type="region of interest" description="Disordered" evidence="1">
    <location>
        <begin position="696"/>
        <end position="951"/>
    </location>
</feature>
<evidence type="ECO:0000313" key="3">
    <source>
        <dbReference type="Proteomes" id="UP001642720"/>
    </source>
</evidence>
<feature type="compositionally biased region" description="Gly residues" evidence="1">
    <location>
        <begin position="729"/>
        <end position="738"/>
    </location>
</feature>
<feature type="compositionally biased region" description="Gly residues" evidence="1">
    <location>
        <begin position="706"/>
        <end position="717"/>
    </location>
</feature>
<feature type="compositionally biased region" description="Basic residues" evidence="1">
    <location>
        <begin position="248"/>
        <end position="258"/>
    </location>
</feature>
<feature type="region of interest" description="Disordered" evidence="1">
    <location>
        <begin position="20"/>
        <end position="429"/>
    </location>
</feature>
<proteinExistence type="predicted"/>
<feature type="compositionally biased region" description="Basic and acidic residues" evidence="1">
    <location>
        <begin position="221"/>
        <end position="247"/>
    </location>
</feature>
<feature type="compositionally biased region" description="Polar residues" evidence="1">
    <location>
        <begin position="799"/>
        <end position="829"/>
    </location>
</feature>
<keyword evidence="3" id="KW-1185">Reference proteome</keyword>
<feature type="compositionally biased region" description="Low complexity" evidence="1">
    <location>
        <begin position="739"/>
        <end position="798"/>
    </location>
</feature>
<name>A0ABY2GXI1_9HYPO</name>
<dbReference type="RefSeq" id="XP_073556864.1">
    <property type="nucleotide sequence ID" value="XM_073704451.1"/>
</dbReference>
<feature type="compositionally biased region" description="Basic and acidic residues" evidence="1">
    <location>
        <begin position="64"/>
        <end position="74"/>
    </location>
</feature>
<feature type="region of interest" description="Disordered" evidence="1">
    <location>
        <begin position="577"/>
        <end position="683"/>
    </location>
</feature>
<feature type="compositionally biased region" description="Basic and acidic residues" evidence="1">
    <location>
        <begin position="610"/>
        <end position="624"/>
    </location>
</feature>
<feature type="compositionally biased region" description="Polar residues" evidence="1">
    <location>
        <begin position="941"/>
        <end position="951"/>
    </location>
</feature>
<feature type="compositionally biased region" description="Low complexity" evidence="1">
    <location>
        <begin position="718"/>
        <end position="728"/>
    </location>
</feature>
<feature type="compositionally biased region" description="Low complexity" evidence="1">
    <location>
        <begin position="174"/>
        <end position="197"/>
    </location>
</feature>
<dbReference type="EMBL" id="PPTA01000010">
    <property type="protein sequence ID" value="TFB00663.1"/>
    <property type="molecule type" value="Genomic_DNA"/>
</dbReference>
<dbReference type="Proteomes" id="UP001642720">
    <property type="component" value="Unassembled WGS sequence"/>
</dbReference>
<feature type="compositionally biased region" description="Low complexity" evidence="1">
    <location>
        <begin position="270"/>
        <end position="279"/>
    </location>
</feature>
<feature type="compositionally biased region" description="Basic and acidic residues" evidence="1">
    <location>
        <begin position="109"/>
        <end position="124"/>
    </location>
</feature>
<evidence type="ECO:0000256" key="1">
    <source>
        <dbReference type="SAM" id="MobiDB-lite"/>
    </source>
</evidence>
<dbReference type="GeneID" id="300578901"/>
<feature type="compositionally biased region" description="Basic and acidic residues" evidence="1">
    <location>
        <begin position="590"/>
        <end position="600"/>
    </location>
</feature>
<organism evidence="2 3">
    <name type="scientific">Trichoderma ghanense</name>
    <dbReference type="NCBI Taxonomy" id="65468"/>
    <lineage>
        <taxon>Eukaryota</taxon>
        <taxon>Fungi</taxon>
        <taxon>Dikarya</taxon>
        <taxon>Ascomycota</taxon>
        <taxon>Pezizomycotina</taxon>
        <taxon>Sordariomycetes</taxon>
        <taxon>Hypocreomycetidae</taxon>
        <taxon>Hypocreales</taxon>
        <taxon>Hypocreaceae</taxon>
        <taxon>Trichoderma</taxon>
    </lineage>
</organism>
<reference evidence="2 3" key="1">
    <citation type="submission" date="2018-01" db="EMBL/GenBank/DDBJ databases">
        <title>Genome characterization of the sugarcane-associated fungus Trichoderma ghanense CCMA-1212 and their application in lignocelulose bioconversion.</title>
        <authorList>
            <person name="Steindorff A.S."/>
            <person name="Mendes T.D."/>
            <person name="Vilela E.S.D."/>
            <person name="Rodrigues D.S."/>
            <person name="Formighieri E.F."/>
            <person name="Melo I.S."/>
            <person name="Favaro L.C.L."/>
        </authorList>
    </citation>
    <scope>NUCLEOTIDE SEQUENCE [LARGE SCALE GENOMIC DNA]</scope>
    <source>
        <strain evidence="2 3">CCMA-1212</strain>
    </source>
</reference>
<feature type="compositionally biased region" description="Low complexity" evidence="1">
    <location>
        <begin position="830"/>
        <end position="853"/>
    </location>
</feature>
<feature type="compositionally biased region" description="Low complexity" evidence="1">
    <location>
        <begin position="149"/>
        <end position="166"/>
    </location>
</feature>
<feature type="compositionally biased region" description="Pro residues" evidence="1">
    <location>
        <begin position="84"/>
        <end position="108"/>
    </location>
</feature>
<evidence type="ECO:0000313" key="2">
    <source>
        <dbReference type="EMBL" id="TFB00663.1"/>
    </source>
</evidence>
<feature type="compositionally biased region" description="Basic residues" evidence="1">
    <location>
        <begin position="198"/>
        <end position="209"/>
    </location>
</feature>
<feature type="compositionally biased region" description="Polar residues" evidence="1">
    <location>
        <begin position="644"/>
        <end position="671"/>
    </location>
</feature>
<accession>A0ABY2GXI1</accession>
<protein>
    <submittedName>
        <fullName evidence="2">Uncharacterized protein</fullName>
    </submittedName>
</protein>
<feature type="compositionally biased region" description="Basic and acidic residues" evidence="1">
    <location>
        <begin position="335"/>
        <end position="410"/>
    </location>
</feature>
<sequence>MPKKPGPSLFCEWMVGTTIKSALGSPPKPQDKPQEPKSKKRNVIKLHVTTDDESGEDTLTVTYPRREQLREKETQAPVSEPEPEPQPELQPGPQPEPKPEPKPQPQPEPKPEVVEVVKKVRFQKEATPVKSAMKKKTSVTFCEEEETTSESSADASSASGSSGQATPEASSSNASSDGETSSAGETSSDSSSVAAKPSKSKKLARKKKDKPIESSESEADSEPHPTCECRECALARKKNQETTCEKNKCKKKGKAAVSKKKEPESESEPETSAAEAQSSADEKPVPTKKTNEKKKAIKTVEISSTDGETSDSAKETEDESEVIVKITAGKKKINKASDKAGKSDKTASKSKNEEKEKPKEKEESEKAKEVDEPKKAEEQKKTEEAKEAKPEQTSTEKGKEKEVDDSRKPAVAEPQKQHYPGGYQYPHSRPPNLIAPIRSELMQTERVVETQDDPPPNAYYDALHGVVRVYHGSVYGQNGHRMFAARENVAGLPHPVGMPPSAPNPYYPGYNNVMPMPPPQQQQPPHGYEHVPITQGMPMPSWNAMVPPPGYPPYAYPGPPPMPAPWYENPYNKQGYRSAFSMSNSAGGTPDRKKSGKAPEPDNNVMPEPAKVDTTREKVLRFVDQDSANTDMVKPNPYYKKRQSPFSNMGSNRSVSNDKPPSHSGHSNCSKNGGGSQQGQDRAGNWDAFSRRSVGAWANSSDQGAPWGGSGGGGGGDANNNNNNNNNQGGWGNGGGGNNTWNTTNNGNDTWNSTNNGGNTWGTSNNDNTWGTTNNGDTWGTTTNYNNNDTWGTMNNNNDRWNSTGNDQNNQETWGTTDNANNGGTWGDSSGNNKQQTNNNNNNNNNNNSNGNDGEQGQGQGQDQGKTNSPTGGKDPTPAMVDNNVIPTSAVTGPPGEQEQSSRMPGSWCSDDNGQAAFVDPTWSSYQPPTAVPEWADPSMAASTGGQADLW</sequence>